<feature type="compositionally biased region" description="Basic and acidic residues" evidence="7">
    <location>
        <begin position="261"/>
        <end position="286"/>
    </location>
</feature>
<dbReference type="InterPro" id="IPR011009">
    <property type="entry name" value="Kinase-like_dom_sf"/>
</dbReference>
<dbReference type="GO" id="GO:0004674">
    <property type="term" value="F:protein serine/threonine kinase activity"/>
    <property type="evidence" value="ECO:0007669"/>
    <property type="project" value="UniProtKB-KW"/>
</dbReference>
<feature type="binding site" evidence="6">
    <location>
        <position position="69"/>
    </location>
    <ligand>
        <name>ATP</name>
        <dbReference type="ChEBI" id="CHEBI:30616"/>
    </ligand>
</feature>
<evidence type="ECO:0000256" key="1">
    <source>
        <dbReference type="ARBA" id="ARBA00022679"/>
    </source>
</evidence>
<dbReference type="GO" id="GO:0005524">
    <property type="term" value="F:ATP binding"/>
    <property type="evidence" value="ECO:0007669"/>
    <property type="project" value="UniProtKB-UniRule"/>
</dbReference>
<organism evidence="10 11">
    <name type="scientific">Sulfidibacter corallicola</name>
    <dbReference type="NCBI Taxonomy" id="2818388"/>
    <lineage>
        <taxon>Bacteria</taxon>
        <taxon>Pseudomonadati</taxon>
        <taxon>Acidobacteriota</taxon>
        <taxon>Holophagae</taxon>
        <taxon>Acanthopleuribacterales</taxon>
        <taxon>Acanthopleuribacteraceae</taxon>
        <taxon>Sulfidibacter</taxon>
    </lineage>
</organism>
<dbReference type="InterPro" id="IPR008271">
    <property type="entry name" value="Ser/Thr_kinase_AS"/>
</dbReference>
<sequence length="840" mass="94062">MERFAEEPAITWDPQVVERGPATPGADDDSGTITRIGAYQVERELGRGGMGRVFLATRADDTYKKVAIKILKRGMDTEDILRRFYQEQQILARLKHPYIAHLYDVGQTDTGLPFFVMEYIHGKPIDHYAAHHDLSTKERLELFMKVCRVVSYAHQNLVVHRDLKPANILVTADGNPKLLDFGIAGLLDPVSMAPQAATAKGKSMLTIDYASPEQLRGERLDTRTDVFSLGVILYELLAGTRPYHYASQNPLVAEERIAEGRPDPVSEAAQRQHDRRSGEPSREKGRWLRQRWTGARSGQRLGADLDNLLFKALAYDSRYRYGSVEVFEADIRRYLQCLPVHAHATSYVYRLRKFSVRNRWTITAAAFFCGLLIGFSFYALHLKHQSERERDKAESTLRYLVDIFDVNDPKLGPSMTAKDLLERGAQNIEHGLVDQPQIRADLQYALGAAYHGLGLTREAKPLAAAALAARRLERPLDGEAVTQAAYLMGALHLNDMAYEQALTCFEEAETHSIASHGVDSERTMVIKNGIGTLYCSLGKFDLAEDIFVEVHDIGVRVLGENHPKTMVGLSQLAVIYGYQRKSAEAIDAYSRALNICREVEGPLNAHTLGITHNLANEYAGVGEYDKAIDLFRQLVEGSRKMYMESHVLVVSGLTGLGSSLLATGQLAEAERILYEALEAMKNNEPATRRRIVSAHIHLGTIHYKRGDREKAEAFFRKALGIALNTFPDDHHFIARARVRLGELYLGKGDLKQARSLLQEAVFAYRKKYSDDNAETAIALSILGSCLAAEGRFEEAEPMLRESHRNLQKYCGKSVSIHNAWVRIQEFERLRQQALAGSPGG</sequence>
<evidence type="ECO:0000256" key="3">
    <source>
        <dbReference type="ARBA" id="ARBA00022777"/>
    </source>
</evidence>
<evidence type="ECO:0000256" key="4">
    <source>
        <dbReference type="ARBA" id="ARBA00022840"/>
    </source>
</evidence>
<dbReference type="PROSITE" id="PS50011">
    <property type="entry name" value="PROTEIN_KINASE_DOM"/>
    <property type="match status" value="1"/>
</dbReference>
<dbReference type="Gene3D" id="3.30.200.20">
    <property type="entry name" value="Phosphorylase Kinase, domain 1"/>
    <property type="match status" value="1"/>
</dbReference>
<keyword evidence="3 10" id="KW-0418">Kinase</keyword>
<dbReference type="InterPro" id="IPR017441">
    <property type="entry name" value="Protein_kinase_ATP_BS"/>
</dbReference>
<dbReference type="PANTHER" id="PTHR43289:SF34">
    <property type="entry name" value="SERINE_THREONINE-PROTEIN KINASE YBDM-RELATED"/>
    <property type="match status" value="1"/>
</dbReference>
<evidence type="ECO:0000256" key="8">
    <source>
        <dbReference type="SAM" id="Phobius"/>
    </source>
</evidence>
<dbReference type="Gene3D" id="1.10.510.10">
    <property type="entry name" value="Transferase(Phosphotransferase) domain 1"/>
    <property type="match status" value="1"/>
</dbReference>
<keyword evidence="8" id="KW-0812">Transmembrane</keyword>
<dbReference type="SMART" id="SM00220">
    <property type="entry name" value="S_TKc"/>
    <property type="match status" value="1"/>
</dbReference>
<dbReference type="InterPro" id="IPR011990">
    <property type="entry name" value="TPR-like_helical_dom_sf"/>
</dbReference>
<keyword evidence="2 6" id="KW-0547">Nucleotide-binding</keyword>
<dbReference type="AlphaFoldDB" id="A0A8A4TN42"/>
<dbReference type="PANTHER" id="PTHR43289">
    <property type="entry name" value="MITOGEN-ACTIVATED PROTEIN KINASE KINASE KINASE 20-RELATED"/>
    <property type="match status" value="1"/>
</dbReference>
<dbReference type="Proteomes" id="UP000663929">
    <property type="component" value="Chromosome"/>
</dbReference>
<feature type="domain" description="Protein kinase" evidence="9">
    <location>
        <begin position="39"/>
        <end position="335"/>
    </location>
</feature>
<accession>A0A8A4TN42</accession>
<dbReference type="PROSITE" id="PS00107">
    <property type="entry name" value="PROTEIN_KINASE_ATP"/>
    <property type="match status" value="1"/>
</dbReference>
<evidence type="ECO:0000313" key="10">
    <source>
        <dbReference type="EMBL" id="QTD50522.1"/>
    </source>
</evidence>
<dbReference type="InterPro" id="IPR019734">
    <property type="entry name" value="TPR_rpt"/>
</dbReference>
<reference evidence="10" key="1">
    <citation type="submission" date="2021-03" db="EMBL/GenBank/DDBJ databases">
        <title>Acanthopleuribacteraceae sp. M133.</title>
        <authorList>
            <person name="Wang G."/>
        </authorList>
    </citation>
    <scope>NUCLEOTIDE SEQUENCE</scope>
    <source>
        <strain evidence="10">M133</strain>
    </source>
</reference>
<keyword evidence="8" id="KW-1133">Transmembrane helix</keyword>
<feature type="region of interest" description="Disordered" evidence="7">
    <location>
        <begin position="261"/>
        <end position="287"/>
    </location>
</feature>
<dbReference type="SUPFAM" id="SSF48452">
    <property type="entry name" value="TPR-like"/>
    <property type="match status" value="2"/>
</dbReference>
<evidence type="ECO:0000256" key="2">
    <source>
        <dbReference type="ARBA" id="ARBA00022741"/>
    </source>
</evidence>
<dbReference type="Pfam" id="PF13374">
    <property type="entry name" value="TPR_10"/>
    <property type="match status" value="1"/>
</dbReference>
<protein>
    <submittedName>
        <fullName evidence="10">Serine/threonine protein kinase</fullName>
    </submittedName>
</protein>
<gene>
    <name evidence="10" type="ORF">J3U87_33475</name>
</gene>
<dbReference type="SMART" id="SM00028">
    <property type="entry name" value="TPR"/>
    <property type="match status" value="9"/>
</dbReference>
<dbReference type="Pfam" id="PF13424">
    <property type="entry name" value="TPR_12"/>
    <property type="match status" value="3"/>
</dbReference>
<evidence type="ECO:0000313" key="11">
    <source>
        <dbReference type="Proteomes" id="UP000663929"/>
    </source>
</evidence>
<keyword evidence="1" id="KW-0808">Transferase</keyword>
<dbReference type="SUPFAM" id="SSF56112">
    <property type="entry name" value="Protein kinase-like (PK-like)"/>
    <property type="match status" value="1"/>
</dbReference>
<dbReference type="PROSITE" id="PS50005">
    <property type="entry name" value="TPR"/>
    <property type="match status" value="1"/>
</dbReference>
<evidence type="ECO:0000259" key="9">
    <source>
        <dbReference type="PROSITE" id="PS50011"/>
    </source>
</evidence>
<keyword evidence="5" id="KW-0802">TPR repeat</keyword>
<feature type="repeat" description="TPR" evidence="5">
    <location>
        <begin position="692"/>
        <end position="725"/>
    </location>
</feature>
<feature type="transmembrane region" description="Helical" evidence="8">
    <location>
        <begin position="360"/>
        <end position="380"/>
    </location>
</feature>
<evidence type="ECO:0000256" key="5">
    <source>
        <dbReference type="PROSITE-ProRule" id="PRU00339"/>
    </source>
</evidence>
<dbReference type="Pfam" id="PF00069">
    <property type="entry name" value="Pkinase"/>
    <property type="match status" value="1"/>
</dbReference>
<dbReference type="EMBL" id="CP071793">
    <property type="protein sequence ID" value="QTD50522.1"/>
    <property type="molecule type" value="Genomic_DNA"/>
</dbReference>
<keyword evidence="11" id="KW-1185">Reference proteome</keyword>
<dbReference type="RefSeq" id="WP_237380320.1">
    <property type="nucleotide sequence ID" value="NZ_CP071793.1"/>
</dbReference>
<dbReference type="KEGG" id="scor:J3U87_33475"/>
<dbReference type="InterPro" id="IPR000719">
    <property type="entry name" value="Prot_kinase_dom"/>
</dbReference>
<proteinExistence type="predicted"/>
<dbReference type="PROSITE" id="PS00108">
    <property type="entry name" value="PROTEIN_KINASE_ST"/>
    <property type="match status" value="1"/>
</dbReference>
<evidence type="ECO:0000256" key="6">
    <source>
        <dbReference type="PROSITE-ProRule" id="PRU10141"/>
    </source>
</evidence>
<name>A0A8A4TN42_SULCO</name>
<dbReference type="CDD" id="cd14014">
    <property type="entry name" value="STKc_PknB_like"/>
    <property type="match status" value="1"/>
</dbReference>
<keyword evidence="8" id="KW-0472">Membrane</keyword>
<evidence type="ECO:0000256" key="7">
    <source>
        <dbReference type="SAM" id="MobiDB-lite"/>
    </source>
</evidence>
<keyword evidence="4 6" id="KW-0067">ATP-binding</keyword>
<keyword evidence="10" id="KW-0723">Serine/threonine-protein kinase</keyword>
<dbReference type="Gene3D" id="1.25.40.10">
    <property type="entry name" value="Tetratricopeptide repeat domain"/>
    <property type="match status" value="2"/>
</dbReference>